<keyword evidence="4" id="KW-0813">Transport</keyword>
<protein>
    <recommendedName>
        <fullName evidence="10">Solute carrier family 10 member 1</fullName>
    </recommendedName>
</protein>
<dbReference type="InterPro" id="IPR038770">
    <property type="entry name" value="Na+/solute_symporter_sf"/>
</dbReference>
<evidence type="ECO:0000313" key="8">
    <source>
        <dbReference type="EMBL" id="TRY56962.1"/>
    </source>
</evidence>
<feature type="transmembrane region" description="Helical" evidence="7">
    <location>
        <begin position="329"/>
        <end position="348"/>
    </location>
</feature>
<comment type="caution">
    <text evidence="8">The sequence shown here is derived from an EMBL/GenBank/DDBJ whole genome shotgun (WGS) entry which is preliminary data.</text>
</comment>
<proteinExistence type="inferred from homology"/>
<evidence type="ECO:0008006" key="10">
    <source>
        <dbReference type="Google" id="ProtNLM"/>
    </source>
</evidence>
<feature type="transmembrane region" description="Helical" evidence="7">
    <location>
        <begin position="38"/>
        <end position="60"/>
    </location>
</feature>
<feature type="transmembrane region" description="Helical" evidence="7">
    <location>
        <begin position="230"/>
        <end position="250"/>
    </location>
</feature>
<comment type="subcellular location">
    <subcellularLocation>
        <location evidence="1">Membrane</location>
        <topology evidence="1">Multi-pass membrane protein</topology>
    </subcellularLocation>
</comment>
<feature type="transmembrane region" description="Helical" evidence="7">
    <location>
        <begin position="270"/>
        <end position="291"/>
    </location>
</feature>
<keyword evidence="9" id="KW-1185">Reference proteome</keyword>
<evidence type="ECO:0000256" key="7">
    <source>
        <dbReference type="SAM" id="Phobius"/>
    </source>
</evidence>
<evidence type="ECO:0000256" key="6">
    <source>
        <dbReference type="ARBA" id="ARBA00023136"/>
    </source>
</evidence>
<gene>
    <name evidence="8" type="ORF">DNTS_023891</name>
</gene>
<evidence type="ECO:0000313" key="9">
    <source>
        <dbReference type="Proteomes" id="UP000316079"/>
    </source>
</evidence>
<feature type="transmembrane region" description="Helical" evidence="7">
    <location>
        <begin position="303"/>
        <end position="323"/>
    </location>
</feature>
<evidence type="ECO:0000256" key="3">
    <source>
        <dbReference type="ARBA" id="ARBA00022692"/>
    </source>
</evidence>
<keyword evidence="5 7" id="KW-1133">Transmembrane helix</keyword>
<feature type="transmembrane region" description="Helical" evidence="7">
    <location>
        <begin position="196"/>
        <end position="218"/>
    </location>
</feature>
<dbReference type="PANTHER" id="PTHR10361:SF40">
    <property type="entry name" value="HEPATIC SODIUM_BILE ACID COTRANSPORTER"/>
    <property type="match status" value="1"/>
</dbReference>
<dbReference type="AlphaFoldDB" id="A0A553MUT8"/>
<keyword evidence="4" id="KW-0769">Symport</keyword>
<dbReference type="EMBL" id="SRMA01027249">
    <property type="protein sequence ID" value="TRY56962.1"/>
    <property type="molecule type" value="Genomic_DNA"/>
</dbReference>
<dbReference type="GO" id="GO:0016020">
    <property type="term" value="C:membrane"/>
    <property type="evidence" value="ECO:0007669"/>
    <property type="project" value="UniProtKB-SubCell"/>
</dbReference>
<keyword evidence="3 7" id="KW-0812">Transmembrane</keyword>
<dbReference type="Gene3D" id="1.20.1530.20">
    <property type="match status" value="1"/>
</dbReference>
<dbReference type="Pfam" id="PF01758">
    <property type="entry name" value="SBF"/>
    <property type="match status" value="1"/>
</dbReference>
<dbReference type="InterPro" id="IPR002657">
    <property type="entry name" value="BilAc:Na_symport/Acr3"/>
</dbReference>
<name>A0A553MUT8_9TELE</name>
<feature type="transmembrane region" description="Helical" evidence="7">
    <location>
        <begin position="165"/>
        <end position="184"/>
    </location>
</feature>
<dbReference type="Proteomes" id="UP000316079">
    <property type="component" value="Unassembled WGS sequence"/>
</dbReference>
<accession>A0A553MUT8</accession>
<dbReference type="InterPro" id="IPR004710">
    <property type="entry name" value="Bilac:Na_transpt"/>
</dbReference>
<feature type="transmembrane region" description="Helical" evidence="7">
    <location>
        <begin position="72"/>
        <end position="95"/>
    </location>
</feature>
<reference evidence="8 9" key="1">
    <citation type="journal article" date="2019" name="Sci. Data">
        <title>Hybrid genome assembly and annotation of Danionella translucida.</title>
        <authorList>
            <person name="Kadobianskyi M."/>
            <person name="Schulze L."/>
            <person name="Schuelke M."/>
            <person name="Judkewitz B."/>
        </authorList>
    </citation>
    <scope>NUCLEOTIDE SEQUENCE [LARGE SCALE GENOMIC DNA]</scope>
    <source>
        <strain evidence="8 9">Bolton</strain>
    </source>
</reference>
<dbReference type="PANTHER" id="PTHR10361">
    <property type="entry name" value="SODIUM-BILE ACID COTRANSPORTER"/>
    <property type="match status" value="1"/>
</dbReference>
<sequence>MESSIISIPEFNISSSDRTVNTTRSTIVSAAEDYAEMVIRLTVIIILFISMVSLGCTMEVSKIKNHLFKPKGVAIAVGAQFGIMPLTAFCLAKLFQLSPIENLTVLICGCCPGGQLSNILALALHGDMNLSIVMTVCSTVLALGMMPLLLHLYSMGFLNLAHLVPYSRILFSLIMLLVPYGLGILINHKVPQYSKIIHKVALTILVISCIVIGVFAGFSDRGQMFTMLSPRLVAIAGLMPLTGFICGYILSTIFRMNEAYVCFVKSPYLAFLRFSGIFVVMTWLCVLSSSCRRTISMEVGCQNIQLCTTILTMGFSSKIIGLLYLFPSIYFLFQIIEALFIIFLFRCYQILHVKGMSFTAL</sequence>
<keyword evidence="6 7" id="KW-0472">Membrane</keyword>
<dbReference type="GO" id="GO:0008508">
    <property type="term" value="F:bile acid:sodium symporter activity"/>
    <property type="evidence" value="ECO:0007669"/>
    <property type="project" value="TreeGrafter"/>
</dbReference>
<evidence type="ECO:0000256" key="5">
    <source>
        <dbReference type="ARBA" id="ARBA00022989"/>
    </source>
</evidence>
<feature type="transmembrane region" description="Helical" evidence="7">
    <location>
        <begin position="130"/>
        <end position="153"/>
    </location>
</feature>
<dbReference type="STRING" id="623744.A0A553MUT8"/>
<evidence type="ECO:0000256" key="2">
    <source>
        <dbReference type="ARBA" id="ARBA00006528"/>
    </source>
</evidence>
<evidence type="ECO:0000256" key="4">
    <source>
        <dbReference type="ARBA" id="ARBA00022847"/>
    </source>
</evidence>
<evidence type="ECO:0000256" key="1">
    <source>
        <dbReference type="ARBA" id="ARBA00004141"/>
    </source>
</evidence>
<dbReference type="OrthoDB" id="203097at2759"/>
<comment type="similarity">
    <text evidence="2">Belongs to the bile acid:sodium symporter (BASS) (TC 2.A.28) family.</text>
</comment>
<organism evidence="8 9">
    <name type="scientific">Danionella cerebrum</name>
    <dbReference type="NCBI Taxonomy" id="2873325"/>
    <lineage>
        <taxon>Eukaryota</taxon>
        <taxon>Metazoa</taxon>
        <taxon>Chordata</taxon>
        <taxon>Craniata</taxon>
        <taxon>Vertebrata</taxon>
        <taxon>Euteleostomi</taxon>
        <taxon>Actinopterygii</taxon>
        <taxon>Neopterygii</taxon>
        <taxon>Teleostei</taxon>
        <taxon>Ostariophysi</taxon>
        <taxon>Cypriniformes</taxon>
        <taxon>Danionidae</taxon>
        <taxon>Danioninae</taxon>
        <taxon>Danionella</taxon>
    </lineage>
</organism>